<keyword evidence="6" id="KW-0347">Helicase</keyword>
<dbReference type="Gene3D" id="3.40.50.300">
    <property type="entry name" value="P-loop containing nucleotide triphosphate hydrolases"/>
    <property type="match status" value="2"/>
</dbReference>
<sequence>MLASMPTPSRASPYDAPALITTRARASVLTPDGEILSLDAGEAAALLATLPPPLLIHGPATIRRLGLTPPGQVVPWFDLLELFLFLFPTRSVVPTPRGMGLALGLTPPEPCEADFLLLILERMRQALDAMRDSREADTLGALLPLLSRAGWAWSGFIESILQINPGQHRHPYEALRVWRRLPRWEEMAQRPPPGSRPVAPAEARLRLSRILGEGAETRPGQADYASAVTQALAPREGAGIPEIVLAEAGTGTGKTLGYIAPASVWAEQNDGPVWISTYTRHLQRQIEQEVSRLYPDESERRNAVVLRKGRENYLCLLNMEDAVNTLASRPAPSFPALIGLAMLARWAEASEDGDLMGGDLPGWFGDIFGAGTLFGMADRRGECIHGACPHYQTCFVEHSIRRARGARLVIANHALVLSQASWSSLGRDDVPDEDQLPTRYFFDEGHHLPEAADSAFSLALSGLEAAELRRWLLGAEGSRSRARGLRRRLEDLVAGSPVLDAPLEAILGAAHGLPAPGWLGRLNGQDDAPQPAVPELITNPSEQFFQALRAQLEARRIGAQGNDSSECGLHPAGEALREATAPLDTALRRLLAPLNTLVERLKALLSEPDDALEAAQRLRIEAMIRSLRRRAIARVEGWIAMLDTVLDLQDEGQSAYIDLIRAEYIPGRPGEQDIGLHRHWRDPTIPFASVMQGPAHGMLITSATLRDQTPARKDDGPDPRQVEQSWHAAEIRLGTPHFIKPPFRASLLSPFDYASQTRALVVTDIPQNDLDALAGAYRLLFLASQGGALGLFTAISRLRAVHQRIAAPLDEAGLPLYAQHVDTMDNATLVDIFRTELHSCLLGTDAMRDGVDVPGQALRLVVFERTPWPRPDILHRERRKALSPDDPRDYDDRLTRMKLRQAFGRLIRKGDDRGVFVILDRRMPSRLLSAFPEGVSIERVSLAEAVRQIGAFLPRFDTGGIPHTGSISGIEADE</sequence>
<dbReference type="InterPro" id="IPR014013">
    <property type="entry name" value="Helic_SF1/SF2_ATP-bd_DinG/Rad3"/>
</dbReference>
<keyword evidence="2" id="KW-0378">Hydrolase</keyword>
<evidence type="ECO:0000256" key="4">
    <source>
        <dbReference type="ARBA" id="ARBA00038058"/>
    </source>
</evidence>
<dbReference type="InterPro" id="IPR045028">
    <property type="entry name" value="DinG/Rad3-like"/>
</dbReference>
<dbReference type="PANTHER" id="PTHR11472:SF34">
    <property type="entry name" value="REGULATOR OF TELOMERE ELONGATION HELICASE 1"/>
    <property type="match status" value="1"/>
</dbReference>
<reference evidence="6" key="1">
    <citation type="submission" date="2013-04" db="EMBL/GenBank/DDBJ databases">
        <title>The genome sequencing project of 58 acetic acid bacteria.</title>
        <authorList>
            <person name="Okamoto-Kainuma A."/>
            <person name="Ishikawa M."/>
            <person name="Umino S."/>
            <person name="Koizumi Y."/>
            <person name="Shiwa Y."/>
            <person name="Yoshikawa H."/>
            <person name="Matsutani M."/>
            <person name="Matsushita K."/>
        </authorList>
    </citation>
    <scope>NUCLEOTIDE SEQUENCE</scope>
    <source>
        <strain evidence="6">NRIC 0535</strain>
    </source>
</reference>
<dbReference type="EMBL" id="BAPV01000057">
    <property type="protein sequence ID" value="GBQ92474.1"/>
    <property type="molecule type" value="Genomic_DNA"/>
</dbReference>
<proteinExistence type="inferred from homology"/>
<comment type="caution">
    <text evidence="6">The sequence shown here is derived from an EMBL/GenBank/DDBJ whole genome shotgun (WGS) entry which is preliminary data.</text>
</comment>
<accession>A0ABQ0Q5N9</accession>
<gene>
    <name evidence="6" type="ORF">AA0535_2562</name>
</gene>
<dbReference type="InterPro" id="IPR027417">
    <property type="entry name" value="P-loop_NTPase"/>
</dbReference>
<dbReference type="GO" id="GO:0004386">
    <property type="term" value="F:helicase activity"/>
    <property type="evidence" value="ECO:0007669"/>
    <property type="project" value="UniProtKB-KW"/>
</dbReference>
<dbReference type="SUPFAM" id="SSF52540">
    <property type="entry name" value="P-loop containing nucleoside triphosphate hydrolases"/>
    <property type="match status" value="1"/>
</dbReference>
<keyword evidence="3" id="KW-0067">ATP-binding</keyword>
<dbReference type="InterPro" id="IPR006555">
    <property type="entry name" value="ATP-dep_Helicase_C"/>
</dbReference>
<organism evidence="6 7">
    <name type="scientific">Asaia krungthepensis NRIC 0535</name>
    <dbReference type="NCBI Taxonomy" id="1307925"/>
    <lineage>
        <taxon>Bacteria</taxon>
        <taxon>Pseudomonadati</taxon>
        <taxon>Pseudomonadota</taxon>
        <taxon>Alphaproteobacteria</taxon>
        <taxon>Acetobacterales</taxon>
        <taxon>Acetobacteraceae</taxon>
        <taxon>Asaia</taxon>
    </lineage>
</organism>
<evidence type="ECO:0000256" key="2">
    <source>
        <dbReference type="ARBA" id="ARBA00022801"/>
    </source>
</evidence>
<evidence type="ECO:0000256" key="3">
    <source>
        <dbReference type="ARBA" id="ARBA00022840"/>
    </source>
</evidence>
<evidence type="ECO:0000313" key="7">
    <source>
        <dbReference type="Proteomes" id="UP001062776"/>
    </source>
</evidence>
<dbReference type="PANTHER" id="PTHR11472">
    <property type="entry name" value="DNA REPAIR DEAD HELICASE RAD3/XP-D SUBFAMILY MEMBER"/>
    <property type="match status" value="1"/>
</dbReference>
<name>A0ABQ0Q5N9_9PROT</name>
<dbReference type="RefSeq" id="WP_373319342.1">
    <property type="nucleotide sequence ID" value="NZ_BAPV01000057.1"/>
</dbReference>
<protein>
    <submittedName>
        <fullName evidence="6">DNA helicase C2</fullName>
    </submittedName>
</protein>
<comment type="similarity">
    <text evidence="4">Belongs to the helicase family. DinG subfamily.</text>
</comment>
<dbReference type="SMART" id="SM00491">
    <property type="entry name" value="HELICc2"/>
    <property type="match status" value="1"/>
</dbReference>
<dbReference type="Proteomes" id="UP001062776">
    <property type="component" value="Unassembled WGS sequence"/>
</dbReference>
<evidence type="ECO:0000259" key="5">
    <source>
        <dbReference type="PROSITE" id="PS51193"/>
    </source>
</evidence>
<dbReference type="PROSITE" id="PS51193">
    <property type="entry name" value="HELICASE_ATP_BIND_2"/>
    <property type="match status" value="1"/>
</dbReference>
<keyword evidence="1" id="KW-0547">Nucleotide-binding</keyword>
<evidence type="ECO:0000313" key="6">
    <source>
        <dbReference type="EMBL" id="GBQ92474.1"/>
    </source>
</evidence>
<evidence type="ECO:0000256" key="1">
    <source>
        <dbReference type="ARBA" id="ARBA00022741"/>
    </source>
</evidence>
<feature type="domain" description="Helicase ATP-binding" evidence="5">
    <location>
        <begin position="207"/>
        <end position="492"/>
    </location>
</feature>
<dbReference type="Pfam" id="PF13307">
    <property type="entry name" value="Helicase_C_2"/>
    <property type="match status" value="1"/>
</dbReference>
<keyword evidence="7" id="KW-1185">Reference proteome</keyword>